<evidence type="ECO:0000256" key="1">
    <source>
        <dbReference type="SAM" id="Phobius"/>
    </source>
</evidence>
<evidence type="ECO:0000313" key="3">
    <source>
        <dbReference type="Proteomes" id="UP000476411"/>
    </source>
</evidence>
<dbReference type="Proteomes" id="UP000476411">
    <property type="component" value="Chromosome"/>
</dbReference>
<dbReference type="EMBL" id="CP048113">
    <property type="protein sequence ID" value="QHS59564.1"/>
    <property type="molecule type" value="Genomic_DNA"/>
</dbReference>
<name>A0A6B9ZE24_9BACT</name>
<dbReference type="AlphaFoldDB" id="A0A6B9ZE24"/>
<keyword evidence="1" id="KW-1133">Transmembrane helix</keyword>
<dbReference type="RefSeq" id="WP_162331259.1">
    <property type="nucleotide sequence ID" value="NZ_CP048113.1"/>
</dbReference>
<accession>A0A6B9ZE24</accession>
<keyword evidence="1" id="KW-0812">Transmembrane</keyword>
<feature type="transmembrane region" description="Helical" evidence="1">
    <location>
        <begin position="41"/>
        <end position="58"/>
    </location>
</feature>
<feature type="transmembrane region" description="Helical" evidence="1">
    <location>
        <begin position="127"/>
        <end position="146"/>
    </location>
</feature>
<evidence type="ECO:0000313" key="2">
    <source>
        <dbReference type="EMBL" id="QHS59564.1"/>
    </source>
</evidence>
<proteinExistence type="predicted"/>
<keyword evidence="1" id="KW-0472">Membrane</keyword>
<reference evidence="2 3" key="1">
    <citation type="submission" date="2020-01" db="EMBL/GenBank/DDBJ databases">
        <title>Complete genome sequence of Chitinophaga sp. H33E-04 isolated from quinoa roots.</title>
        <authorList>
            <person name="Weon H.-Y."/>
            <person name="Lee S.A."/>
        </authorList>
    </citation>
    <scope>NUCLEOTIDE SEQUENCE [LARGE SCALE GENOMIC DNA]</scope>
    <source>
        <strain evidence="2 3">H33E-04</strain>
    </source>
</reference>
<feature type="transmembrane region" description="Helical" evidence="1">
    <location>
        <begin position="97"/>
        <end position="115"/>
    </location>
</feature>
<feature type="transmembrane region" description="Helical" evidence="1">
    <location>
        <begin position="152"/>
        <end position="170"/>
    </location>
</feature>
<feature type="transmembrane region" description="Helical" evidence="1">
    <location>
        <begin position="70"/>
        <end position="91"/>
    </location>
</feature>
<gene>
    <name evidence="2" type="ORF">GWR21_08170</name>
</gene>
<sequence>MKFLEAATRKMRSWKGLLFTTLFYLFFTLLGEGDDTFKQQWLMALIFLPGILFPLLTCDYRKLAPAGSRITMLIIHITLSIAIYLFGAGIWSLGVEWRWAGVVAGVWGSFAYRVLTHYLLEMELSMVQMLIAGLLSGLSFAPPGIFTERGWAVGYAVTLWTLVNGGMMLYNGRERQEQLAQ</sequence>
<protein>
    <submittedName>
        <fullName evidence="2">Uncharacterized protein</fullName>
    </submittedName>
</protein>
<keyword evidence="3" id="KW-1185">Reference proteome</keyword>
<dbReference type="KEGG" id="chih:GWR21_08170"/>
<organism evidence="2 3">
    <name type="scientific">Chitinophaga agri</name>
    <dbReference type="NCBI Taxonomy" id="2703787"/>
    <lineage>
        <taxon>Bacteria</taxon>
        <taxon>Pseudomonadati</taxon>
        <taxon>Bacteroidota</taxon>
        <taxon>Chitinophagia</taxon>
        <taxon>Chitinophagales</taxon>
        <taxon>Chitinophagaceae</taxon>
        <taxon>Chitinophaga</taxon>
    </lineage>
</organism>